<dbReference type="InParanoid" id="A0A2G4YVG3"/>
<protein>
    <submittedName>
        <fullName evidence="2">Thioredoxin family protein</fullName>
    </submittedName>
</protein>
<dbReference type="InterPro" id="IPR036249">
    <property type="entry name" value="Thioredoxin-like_sf"/>
</dbReference>
<dbReference type="OrthoDB" id="5402270at2"/>
<proteinExistence type="predicted"/>
<dbReference type="Pfam" id="PF13192">
    <property type="entry name" value="Thioredoxin_3"/>
    <property type="match status" value="1"/>
</dbReference>
<dbReference type="InterPro" id="IPR012336">
    <property type="entry name" value="Thioredoxin-like_fold"/>
</dbReference>
<dbReference type="Gene3D" id="3.40.30.10">
    <property type="entry name" value="Glutaredoxin"/>
    <property type="match status" value="1"/>
</dbReference>
<dbReference type="SUPFAM" id="SSF52833">
    <property type="entry name" value="Thioredoxin-like"/>
    <property type="match status" value="1"/>
</dbReference>
<name>A0A2G4YVG3_9PROT</name>
<feature type="domain" description="Thioredoxin-like fold" evidence="1">
    <location>
        <begin position="10"/>
        <end position="67"/>
    </location>
</feature>
<dbReference type="CDD" id="cd01659">
    <property type="entry name" value="TRX_superfamily"/>
    <property type="match status" value="1"/>
</dbReference>
<gene>
    <name evidence="2" type="ORF">CRD36_02660</name>
</gene>
<organism evidence="2 3">
    <name type="scientific">Paremcibacter congregatus</name>
    <dbReference type="NCBI Taxonomy" id="2043170"/>
    <lineage>
        <taxon>Bacteria</taxon>
        <taxon>Pseudomonadati</taxon>
        <taxon>Pseudomonadota</taxon>
        <taxon>Alphaproteobacteria</taxon>
        <taxon>Emcibacterales</taxon>
        <taxon>Emcibacteraceae</taxon>
        <taxon>Paremcibacter</taxon>
    </lineage>
</organism>
<comment type="caution">
    <text evidence="2">The sequence shown here is derived from an EMBL/GenBank/DDBJ whole genome shotgun (WGS) entry which is preliminary data.</text>
</comment>
<dbReference type="EMBL" id="PDEM01000009">
    <property type="protein sequence ID" value="PHZ86305.1"/>
    <property type="molecule type" value="Genomic_DNA"/>
</dbReference>
<evidence type="ECO:0000259" key="1">
    <source>
        <dbReference type="Pfam" id="PF13192"/>
    </source>
</evidence>
<keyword evidence="3" id="KW-1185">Reference proteome</keyword>
<accession>A0A2G4YVG3</accession>
<evidence type="ECO:0000313" key="3">
    <source>
        <dbReference type="Proteomes" id="UP000229730"/>
    </source>
</evidence>
<dbReference type="AlphaFoldDB" id="A0A2G4YVG3"/>
<dbReference type="Proteomes" id="UP000229730">
    <property type="component" value="Unassembled WGS sequence"/>
</dbReference>
<sequence>MMTKAFFYHAGCPVCVSAEQQLLETLDRSRFDIHVVHLGQDAAKFADAEQAGVLSVPALVVNNTVFHINFGASLADLKGGAA</sequence>
<reference evidence="2 3" key="1">
    <citation type="submission" date="2017-10" db="EMBL/GenBank/DDBJ databases">
        <title>Frigbacter circumglobatus gen. nov. sp. nov., isolated from sediment cultured in situ.</title>
        <authorList>
            <person name="Zhao Z."/>
        </authorList>
    </citation>
    <scope>NUCLEOTIDE SEQUENCE [LARGE SCALE GENOMIC DNA]</scope>
    <source>
        <strain evidence="2 3">ZYL</strain>
    </source>
</reference>
<evidence type="ECO:0000313" key="2">
    <source>
        <dbReference type="EMBL" id="PHZ86305.1"/>
    </source>
</evidence>